<keyword evidence="4" id="KW-0158">Chromosome</keyword>
<reference evidence="7" key="1">
    <citation type="journal article" date="2020" name="Stud. Mycol.">
        <title>101 Dothideomycetes genomes: a test case for predicting lifestyles and emergence of pathogens.</title>
        <authorList>
            <person name="Haridas S."/>
            <person name="Albert R."/>
            <person name="Binder M."/>
            <person name="Bloem J."/>
            <person name="Labutti K."/>
            <person name="Salamov A."/>
            <person name="Andreopoulos B."/>
            <person name="Baker S."/>
            <person name="Barry K."/>
            <person name="Bills G."/>
            <person name="Bluhm B."/>
            <person name="Cannon C."/>
            <person name="Castanera R."/>
            <person name="Culley D."/>
            <person name="Daum C."/>
            <person name="Ezra D."/>
            <person name="Gonzalez J."/>
            <person name="Henrissat B."/>
            <person name="Kuo A."/>
            <person name="Liang C."/>
            <person name="Lipzen A."/>
            <person name="Lutzoni F."/>
            <person name="Magnuson J."/>
            <person name="Mondo S."/>
            <person name="Nolan M."/>
            <person name="Ohm R."/>
            <person name="Pangilinan J."/>
            <person name="Park H.-J."/>
            <person name="Ramirez L."/>
            <person name="Alfaro M."/>
            <person name="Sun H."/>
            <person name="Tritt A."/>
            <person name="Yoshinaga Y."/>
            <person name="Zwiers L.-H."/>
            <person name="Turgeon B."/>
            <person name="Goodwin S."/>
            <person name="Spatafora J."/>
            <person name="Crous P."/>
            <person name="Grigoriev I."/>
        </authorList>
    </citation>
    <scope>NUCLEOTIDE SEQUENCE</scope>
    <source>
        <strain evidence="7">CBS 161.51</strain>
    </source>
</reference>
<gene>
    <name evidence="7" type="ORF">EJ02DRAFT_449824</name>
</gene>
<keyword evidence="6" id="KW-0137">Centromere</keyword>
<dbReference type="PANTHER" id="PTHR14582:SF1">
    <property type="entry name" value="CENTROMERE PROTEIN O"/>
    <property type="match status" value="1"/>
</dbReference>
<organism evidence="7 8">
    <name type="scientific">Clathrospora elynae</name>
    <dbReference type="NCBI Taxonomy" id="706981"/>
    <lineage>
        <taxon>Eukaryota</taxon>
        <taxon>Fungi</taxon>
        <taxon>Dikarya</taxon>
        <taxon>Ascomycota</taxon>
        <taxon>Pezizomycotina</taxon>
        <taxon>Dothideomycetes</taxon>
        <taxon>Pleosporomycetidae</taxon>
        <taxon>Pleosporales</taxon>
        <taxon>Diademaceae</taxon>
        <taxon>Clathrospora</taxon>
    </lineage>
</organism>
<dbReference type="InterPro" id="IPR018464">
    <property type="entry name" value="CENP-O"/>
</dbReference>
<dbReference type="Pfam" id="PF09496">
    <property type="entry name" value="CENP-O"/>
    <property type="match status" value="1"/>
</dbReference>
<name>A0A6A5T577_9PLEO</name>
<evidence type="ECO:0000313" key="8">
    <source>
        <dbReference type="Proteomes" id="UP000800038"/>
    </source>
</evidence>
<evidence type="ECO:0000256" key="6">
    <source>
        <dbReference type="ARBA" id="ARBA00023328"/>
    </source>
</evidence>
<comment type="subcellular location">
    <subcellularLocation>
        <location evidence="2">Chromosome</location>
        <location evidence="2">Centromere</location>
    </subcellularLocation>
    <subcellularLocation>
        <location evidence="1">Nucleus</location>
    </subcellularLocation>
</comment>
<keyword evidence="5" id="KW-0539">Nucleus</keyword>
<comment type="similarity">
    <text evidence="3">Belongs to the CENP-O/MCM21 family.</text>
</comment>
<evidence type="ECO:0000256" key="2">
    <source>
        <dbReference type="ARBA" id="ARBA00004584"/>
    </source>
</evidence>
<dbReference type="GO" id="GO:0031511">
    <property type="term" value="C:Mis6-Sim4 complex"/>
    <property type="evidence" value="ECO:0007669"/>
    <property type="project" value="TreeGrafter"/>
</dbReference>
<dbReference type="EMBL" id="ML975999">
    <property type="protein sequence ID" value="KAF1947234.1"/>
    <property type="molecule type" value="Genomic_DNA"/>
</dbReference>
<dbReference type="OrthoDB" id="10050372at2759"/>
<evidence type="ECO:0008006" key="9">
    <source>
        <dbReference type="Google" id="ProtNLM"/>
    </source>
</evidence>
<evidence type="ECO:0000256" key="1">
    <source>
        <dbReference type="ARBA" id="ARBA00004123"/>
    </source>
</evidence>
<dbReference type="PANTHER" id="PTHR14582">
    <property type="entry name" value="INNER KINETOCHORE SUBUNIT MAL2"/>
    <property type="match status" value="1"/>
</dbReference>
<sequence length="314" mass="34849">MATYEQLDADISDLHTRINTLKAHRANLSSVLLSQPHLAARLQTQPSPSTSNPDPPEVTQKVITQQSRRNLENIHRACVGVTAYKVSDPDPHAQDHGNILGVRIDVALGGKFVETYHVLLNYIQNSSEGEEKKKSLRIHKHTIPACIPLQHLVNRWLQAGGKDGEMQVHQNLIRFGRSLRKELVSYHLRQQTLHHLRTEAGLEHRNPNNDDVGIAATGRVLNAFVSDDGHSSDTEEAEDEDEASNPARILDIEADTAVRQVTVTWSSRTTAVVCISKDGRVEKAVCRTKNGSRDEALSRKAIGPLRGLVRRLVA</sequence>
<proteinExistence type="inferred from homology"/>
<evidence type="ECO:0000256" key="3">
    <source>
        <dbReference type="ARBA" id="ARBA00007321"/>
    </source>
</evidence>
<keyword evidence="8" id="KW-1185">Reference proteome</keyword>
<protein>
    <recommendedName>
        <fullName evidence="9">Cenp-O kinetochore centromere component</fullName>
    </recommendedName>
</protein>
<evidence type="ECO:0000256" key="4">
    <source>
        <dbReference type="ARBA" id="ARBA00022454"/>
    </source>
</evidence>
<dbReference type="Proteomes" id="UP000800038">
    <property type="component" value="Unassembled WGS sequence"/>
</dbReference>
<dbReference type="GO" id="GO:0005634">
    <property type="term" value="C:nucleus"/>
    <property type="evidence" value="ECO:0007669"/>
    <property type="project" value="UniProtKB-SubCell"/>
</dbReference>
<dbReference type="AlphaFoldDB" id="A0A6A5T577"/>
<evidence type="ECO:0000256" key="5">
    <source>
        <dbReference type="ARBA" id="ARBA00023242"/>
    </source>
</evidence>
<accession>A0A6A5T577</accession>
<evidence type="ECO:0000313" key="7">
    <source>
        <dbReference type="EMBL" id="KAF1947234.1"/>
    </source>
</evidence>